<dbReference type="PANTHER" id="PTHR32432">
    <property type="entry name" value="CELL DIVISION PROTEIN FTSA-RELATED"/>
    <property type="match status" value="1"/>
</dbReference>
<dbReference type="Proteomes" id="UP000231143">
    <property type="component" value="Unassembled WGS sequence"/>
</dbReference>
<dbReference type="InterPro" id="IPR043129">
    <property type="entry name" value="ATPase_NBD"/>
</dbReference>
<dbReference type="InterPro" id="IPR005883">
    <property type="entry name" value="PilM"/>
</dbReference>
<organism evidence="1 2">
    <name type="scientific">Candidatus Campbellbacteria bacterium CG22_combo_CG10-13_8_21_14_all_36_13</name>
    <dbReference type="NCBI Taxonomy" id="1974529"/>
    <lineage>
        <taxon>Bacteria</taxon>
        <taxon>Candidatus Campbelliibacteriota</taxon>
    </lineage>
</organism>
<dbReference type="CDD" id="cd24049">
    <property type="entry name" value="ASKHA_NBD_PilM"/>
    <property type="match status" value="1"/>
</dbReference>
<evidence type="ECO:0000313" key="2">
    <source>
        <dbReference type="Proteomes" id="UP000231143"/>
    </source>
</evidence>
<dbReference type="Pfam" id="PF11104">
    <property type="entry name" value="PilM_2"/>
    <property type="match status" value="1"/>
</dbReference>
<dbReference type="InterPro" id="IPR050696">
    <property type="entry name" value="FtsA/MreB"/>
</dbReference>
<accession>A0A2H0DZH7</accession>
<protein>
    <recommendedName>
        <fullName evidence="3">SHS2 domain-containing protein</fullName>
    </recommendedName>
</protein>
<sequence>MPNFKDVISGIFNKASGGQSVLGVDVSSSSIKVVQLRKKGGRAVLETYGELALGPYAKMEAGQATNLPPEIISEGLKDVLKEAKVTTVNCGVAIPLSASLITVMELPKMDEKQLASVVPLEARKYIPVAIQDVMLDWNVIPNVGPDGEDSKKLEVLIVAIHKDTIGKYQEIVRQAGLQASFFEIEIFSTIRSSLDRGITPILLIDFGVSTTKLYVVEAGVVKNSHSINKGSQDITLAISSSMGIGTKEAEQIKRDVGINVKLENGELSNASFAVLEYIISDSKRVMLAYERKHQRPITKIVFAGGGSLLKGLGDFASERFNVEVKIADPFKKVETPAFLEAVLSEAGPEFAVAIGTALRKLEELG</sequence>
<name>A0A2H0DZH7_9BACT</name>
<comment type="caution">
    <text evidence="1">The sequence shown here is derived from an EMBL/GenBank/DDBJ whole genome shotgun (WGS) entry which is preliminary data.</text>
</comment>
<dbReference type="NCBIfam" id="TIGR01175">
    <property type="entry name" value="pilM"/>
    <property type="match status" value="1"/>
</dbReference>
<reference evidence="1 2" key="1">
    <citation type="submission" date="2017-09" db="EMBL/GenBank/DDBJ databases">
        <title>Depth-based differentiation of microbial function through sediment-hosted aquifers and enrichment of novel symbionts in the deep terrestrial subsurface.</title>
        <authorList>
            <person name="Probst A.J."/>
            <person name="Ladd B."/>
            <person name="Jarett J.K."/>
            <person name="Geller-Mcgrath D.E."/>
            <person name="Sieber C.M."/>
            <person name="Emerson J.B."/>
            <person name="Anantharaman K."/>
            <person name="Thomas B.C."/>
            <person name="Malmstrom R."/>
            <person name="Stieglmeier M."/>
            <person name="Klingl A."/>
            <person name="Woyke T."/>
            <person name="Ryan C.M."/>
            <person name="Banfield J.F."/>
        </authorList>
    </citation>
    <scope>NUCLEOTIDE SEQUENCE [LARGE SCALE GENOMIC DNA]</scope>
    <source>
        <strain evidence="1">CG22_combo_CG10-13_8_21_14_all_36_13</strain>
    </source>
</reference>
<dbReference type="SUPFAM" id="SSF53067">
    <property type="entry name" value="Actin-like ATPase domain"/>
    <property type="match status" value="2"/>
</dbReference>
<dbReference type="Gene3D" id="3.30.420.40">
    <property type="match status" value="2"/>
</dbReference>
<evidence type="ECO:0000313" key="1">
    <source>
        <dbReference type="EMBL" id="PIP86980.1"/>
    </source>
</evidence>
<dbReference type="Gene3D" id="3.30.1490.300">
    <property type="match status" value="1"/>
</dbReference>
<dbReference type="PIRSF" id="PIRSF019169">
    <property type="entry name" value="PilM"/>
    <property type="match status" value="1"/>
</dbReference>
<evidence type="ECO:0008006" key="3">
    <source>
        <dbReference type="Google" id="ProtNLM"/>
    </source>
</evidence>
<dbReference type="PANTHER" id="PTHR32432:SF3">
    <property type="entry name" value="ETHANOLAMINE UTILIZATION PROTEIN EUTJ"/>
    <property type="match status" value="1"/>
</dbReference>
<dbReference type="AlphaFoldDB" id="A0A2H0DZH7"/>
<proteinExistence type="predicted"/>
<gene>
    <name evidence="1" type="ORF">COW81_02610</name>
</gene>
<dbReference type="EMBL" id="PCTT01000035">
    <property type="protein sequence ID" value="PIP86980.1"/>
    <property type="molecule type" value="Genomic_DNA"/>
</dbReference>